<accession>A0A7R7RRR6</accession>
<name>A0A7R7RRR6_MYCIT</name>
<organism evidence="1 2">
    <name type="scientific">Mycobacterium intracellulare</name>
    <dbReference type="NCBI Taxonomy" id="1767"/>
    <lineage>
        <taxon>Bacteria</taxon>
        <taxon>Bacillati</taxon>
        <taxon>Actinomycetota</taxon>
        <taxon>Actinomycetes</taxon>
        <taxon>Mycobacteriales</taxon>
        <taxon>Mycobacteriaceae</taxon>
        <taxon>Mycobacterium</taxon>
        <taxon>Mycobacterium avium complex (MAC)</taxon>
    </lineage>
</organism>
<sequence>MHSCNCMYGTQDPRCCVAKARRRELEEAHRLGREGKPLPDERPVRASSWHISINNFDSNAEEMLDLLRQQERQQMISYAGRF</sequence>
<keyword evidence="1" id="KW-0614">Plasmid</keyword>
<proteinExistence type="predicted"/>
<dbReference type="EMBL" id="AP024256">
    <property type="protein sequence ID" value="BCP02512.1"/>
    <property type="molecule type" value="Genomic_DNA"/>
</dbReference>
<reference evidence="1 2" key="1">
    <citation type="submission" date="2020-12" db="EMBL/GenBank/DDBJ databases">
        <title>Genome sequence of clinical Mycobacterium intracellulare strains.</title>
        <authorList>
            <person name="Tateishi Y."/>
            <person name="Matsumoto S."/>
            <person name="Fukushima Y."/>
            <person name="Nakajima C."/>
            <person name="Suzuki Y."/>
        </authorList>
    </citation>
    <scope>NUCLEOTIDE SEQUENCE [LARGE SCALE GENOMIC DNA]</scope>
    <source>
        <strain evidence="1 2">M018</strain>
        <plasmid evidence="1 2">pM018</plasmid>
    </source>
</reference>
<evidence type="ECO:0000313" key="1">
    <source>
        <dbReference type="EMBL" id="BCP02512.1"/>
    </source>
</evidence>
<evidence type="ECO:0000313" key="2">
    <source>
        <dbReference type="Proteomes" id="UP000595205"/>
    </source>
</evidence>
<geneLocation type="plasmid" evidence="1 2">
    <name>pM018</name>
</geneLocation>
<protein>
    <submittedName>
        <fullName evidence="1">Uncharacterized protein</fullName>
    </submittedName>
</protein>
<dbReference type="Proteomes" id="UP000595205">
    <property type="component" value="Plasmid pM018"/>
</dbReference>
<gene>
    <name evidence="1" type="ORF">MINTM018_52810</name>
</gene>
<dbReference type="AlphaFoldDB" id="A0A7R7RRR6"/>